<accession>A0A0D5NFM0</accession>
<evidence type="ECO:0000256" key="1">
    <source>
        <dbReference type="ARBA" id="ARBA00006739"/>
    </source>
</evidence>
<dbReference type="InterPro" id="IPR029044">
    <property type="entry name" value="Nucleotide-diphossugar_trans"/>
</dbReference>
<name>A0A0D5NFM0_9BACL</name>
<dbReference type="PANTHER" id="PTHR43630:SF1">
    <property type="entry name" value="POLY-BETA-1,6-N-ACETYL-D-GLUCOSAMINE SYNTHASE"/>
    <property type="match status" value="1"/>
</dbReference>
<dbReference type="STRING" id="1126833.VN24_02435"/>
<dbReference type="HOGENOM" id="CLU_023978_1_1_9"/>
<keyword evidence="4" id="KW-1133">Transmembrane helix</keyword>
<dbReference type="Gene3D" id="3.90.550.10">
    <property type="entry name" value="Spore Coat Polysaccharide Biosynthesis Protein SpsA, Chain A"/>
    <property type="match status" value="1"/>
</dbReference>
<dbReference type="AlphaFoldDB" id="A0A0D5NFM0"/>
<dbReference type="PANTHER" id="PTHR43630">
    <property type="entry name" value="POLY-BETA-1,6-N-ACETYL-D-GLUCOSAMINE SYNTHASE"/>
    <property type="match status" value="1"/>
</dbReference>
<feature type="transmembrane region" description="Helical" evidence="4">
    <location>
        <begin position="6"/>
        <end position="30"/>
    </location>
</feature>
<dbReference type="EMBL" id="CP011058">
    <property type="protein sequence ID" value="AJY73698.1"/>
    <property type="molecule type" value="Genomic_DNA"/>
</dbReference>
<dbReference type="RefSeq" id="WP_045669133.1">
    <property type="nucleotide sequence ID" value="NZ_CP011058.1"/>
</dbReference>
<evidence type="ECO:0000313" key="5">
    <source>
        <dbReference type="EMBL" id="AJY73698.1"/>
    </source>
</evidence>
<gene>
    <name evidence="5" type="ORF">VN24_02435</name>
</gene>
<keyword evidence="3 5" id="KW-0808">Transferase</keyword>
<keyword evidence="4" id="KW-0812">Transmembrane</keyword>
<feature type="transmembrane region" description="Helical" evidence="4">
    <location>
        <begin position="295"/>
        <end position="317"/>
    </location>
</feature>
<dbReference type="CDD" id="cd06438">
    <property type="entry name" value="EpsO_like"/>
    <property type="match status" value="1"/>
</dbReference>
<feature type="transmembrane region" description="Helical" evidence="4">
    <location>
        <begin position="368"/>
        <end position="387"/>
    </location>
</feature>
<keyword evidence="4" id="KW-0472">Membrane</keyword>
<evidence type="ECO:0000313" key="6">
    <source>
        <dbReference type="Proteomes" id="UP000032633"/>
    </source>
</evidence>
<reference evidence="5 6" key="1">
    <citation type="journal article" date="2015" name="J. Biotechnol.">
        <title>Complete genome sequence of Paenibacillus beijingensis 7188(T) (=DSM 24997(T)), a novel rhizobacterium from jujube garden soil.</title>
        <authorList>
            <person name="Kwak Y."/>
            <person name="Shin J.H."/>
        </authorList>
    </citation>
    <scope>NUCLEOTIDE SEQUENCE [LARGE SCALE GENOMIC DNA]</scope>
    <source>
        <strain evidence="5 6">DSM 24997</strain>
    </source>
</reference>
<evidence type="ECO:0000256" key="3">
    <source>
        <dbReference type="ARBA" id="ARBA00022679"/>
    </source>
</evidence>
<organism evidence="5 6">
    <name type="scientific">Paenibacillus beijingensis</name>
    <dbReference type="NCBI Taxonomy" id="1126833"/>
    <lineage>
        <taxon>Bacteria</taxon>
        <taxon>Bacillati</taxon>
        <taxon>Bacillota</taxon>
        <taxon>Bacilli</taxon>
        <taxon>Bacillales</taxon>
        <taxon>Paenibacillaceae</taxon>
        <taxon>Paenibacillus</taxon>
    </lineage>
</organism>
<dbReference type="PATRIC" id="fig|1126833.4.peg.538"/>
<protein>
    <submittedName>
        <fullName evidence="5">Glycosyl transferase family 2</fullName>
    </submittedName>
</protein>
<feature type="transmembrane region" description="Helical" evidence="4">
    <location>
        <begin position="337"/>
        <end position="356"/>
    </location>
</feature>
<dbReference type="KEGG" id="pbj:VN24_02435"/>
<sequence length="413" mass="47583">MLVNTVMIALQVFLALVGFYQFGLALFGLVRNKTRVTYAPQKSFAVLVAAHNEEKVVGALIDNLKRMDYPKELYDIFVICDNCTDGTAEIARSLGVHACERHNNQLRGKGYAIEWMLKELWGMPRQYDAIVMFDADNLVNTDFLRHMNNDLCDGHQVIQGYLDTKNPHDSWVTASYGITYWYCNRLWQLSRKNLNMANYLGGTGMCFNSELLKEMGWGATSLVEDLEFSMRCVQRGIYPVLNYDAKVYDEKPVSFRASARQRLRWMQGHFTVARQYFFPLLWSGIKERSFVKFDAAIYSISVYSTLIGFLATAAIWIDNIIPADNVFVSIYGYMPLWVSAVVIFASLVMFPLAMMLEGVKSPKLYAQLIMMIVFQLSWLPITFYAFFTQNNKQWSHTQHTRVIRLEEVQSKQV</sequence>
<comment type="similarity">
    <text evidence="1">Belongs to the glycosyltransferase 2 family.</text>
</comment>
<dbReference type="SUPFAM" id="SSF53448">
    <property type="entry name" value="Nucleotide-diphospho-sugar transferases"/>
    <property type="match status" value="1"/>
</dbReference>
<dbReference type="Pfam" id="PF13641">
    <property type="entry name" value="Glyco_tranf_2_3"/>
    <property type="match status" value="1"/>
</dbReference>
<dbReference type="OrthoDB" id="9797391at2"/>
<dbReference type="Proteomes" id="UP000032633">
    <property type="component" value="Chromosome"/>
</dbReference>
<keyword evidence="2" id="KW-0328">Glycosyltransferase</keyword>
<dbReference type="GO" id="GO:0016757">
    <property type="term" value="F:glycosyltransferase activity"/>
    <property type="evidence" value="ECO:0007669"/>
    <property type="project" value="UniProtKB-KW"/>
</dbReference>
<evidence type="ECO:0000256" key="2">
    <source>
        <dbReference type="ARBA" id="ARBA00022676"/>
    </source>
</evidence>
<proteinExistence type="inferred from homology"/>
<reference evidence="6" key="2">
    <citation type="submission" date="2015-03" db="EMBL/GenBank/DDBJ databases">
        <title>Genome sequence of Paenibacillus beijingensis strain DSM 24997T.</title>
        <authorList>
            <person name="Kwak Y."/>
            <person name="Shin J.-H."/>
        </authorList>
    </citation>
    <scope>NUCLEOTIDE SEQUENCE [LARGE SCALE GENOMIC DNA]</scope>
    <source>
        <strain evidence="6">DSM 24997</strain>
    </source>
</reference>
<keyword evidence="6" id="KW-1185">Reference proteome</keyword>
<evidence type="ECO:0000256" key="4">
    <source>
        <dbReference type="SAM" id="Phobius"/>
    </source>
</evidence>